<dbReference type="Pfam" id="PF00082">
    <property type="entry name" value="Peptidase_S8"/>
    <property type="match status" value="1"/>
</dbReference>
<organism evidence="6 7">
    <name type="scientific">Novosphingobium beihaiensis</name>
    <dbReference type="NCBI Taxonomy" id="2930389"/>
    <lineage>
        <taxon>Bacteria</taxon>
        <taxon>Pseudomonadati</taxon>
        <taxon>Pseudomonadota</taxon>
        <taxon>Alphaproteobacteria</taxon>
        <taxon>Sphingomonadales</taxon>
        <taxon>Sphingomonadaceae</taxon>
        <taxon>Novosphingobium</taxon>
    </lineage>
</organism>
<dbReference type="PROSITE" id="PS51829">
    <property type="entry name" value="P_HOMO_B"/>
    <property type="match status" value="1"/>
</dbReference>
<evidence type="ECO:0000256" key="2">
    <source>
        <dbReference type="ARBA" id="ARBA00022801"/>
    </source>
</evidence>
<evidence type="ECO:0000256" key="3">
    <source>
        <dbReference type="ARBA" id="ARBA00022825"/>
    </source>
</evidence>
<evidence type="ECO:0000313" key="7">
    <source>
        <dbReference type="Proteomes" id="UP001202281"/>
    </source>
</evidence>
<feature type="domain" description="P/Homo B" evidence="5">
    <location>
        <begin position="347"/>
        <end position="493"/>
    </location>
</feature>
<comment type="similarity">
    <text evidence="4">Belongs to the peptidase S8 family.</text>
</comment>
<dbReference type="InterPro" id="IPR036852">
    <property type="entry name" value="Peptidase_S8/S53_dom_sf"/>
</dbReference>
<dbReference type="InterPro" id="IPR008979">
    <property type="entry name" value="Galactose-bd-like_sf"/>
</dbReference>
<protein>
    <submittedName>
        <fullName evidence="6">S8 family serine peptidase</fullName>
    </submittedName>
</protein>
<feature type="active site" description="Charge relay system" evidence="4">
    <location>
        <position position="62"/>
    </location>
</feature>
<dbReference type="PROSITE" id="PS51892">
    <property type="entry name" value="SUBTILASE"/>
    <property type="match status" value="1"/>
</dbReference>
<keyword evidence="7" id="KW-1185">Reference proteome</keyword>
<proteinExistence type="inferred from homology"/>
<sequence>MCYVQTTLPVDGTMLPGIYFYNDTYEKKQWYLDGSALSPLSIDAFPVWADYTGTGVKIGVIDSQIDFRHTDLQQAYDTALDYNFVLGTGDVSIDDDNVPYYHGTAVAGIIAAEAGNAYGIAGIASGATLVGLAIDYESSEVIGQILAALEASAETDAVNNSWSFSAPLADDFNRYPELGEALEYPVVNGRGGLGTTVVFAAGNAYSEGSSNYHNFQNSPYTVAVGAVMPDGNPVPCTSLGANVLISAAGYDVYTTTLKGRFAAYAGTSFAAPAVTAAAGLVLQANPELGYRDVQQILAYSARREGLSDAASFGDGWRTNGAANFNGGGLHFSDTFGYGFLNVHDAVRLAETWSGQHTYANLARITQSVQIDGELVAGSADHVSAQITLDQAIAIEHVQLSLDLRWVNTGDLDIYLTSPDGTAVRLAYDLPYDERAGRMRDFTFSSVASMGEQSAGIWTIDVYNRKPDATEKDGSPMTGLLQDATLTVLGSDDGMADDTYIYTDEFGTLYSAAALAARSVLDDTDGGNDTINAAAVTSGSVIDLSGASPSMIAGVTLSITPGTIENAFGGDGGDALTGSVLSNRLSGGRGDDTIYFSFGNDTLDGGEGNDSLVVNASFGSITGAVNTGGEVAISLRTGEVSTVSHIETFIFSDAVYTHEEMLALLASGGPPDNAISGTDADDTIKGTAGADLIEGLGGDDRMSGYDGDDVLNGGSGSDRLSGGAGHDTLDGAAGDDTLFGEAGDDELYGLAGADLIKGGAGNDWIEGGAGRDRLYGDGGADTFVIDAADLGTLDIIYDFSVAEGDRILITGASGSAAFSFVPHGSSTYLEMHAGGETINAVRIKGDGIEDLGTSLTMSTVDEGILWA</sequence>
<dbReference type="Gene3D" id="2.150.10.10">
    <property type="entry name" value="Serralysin-like metalloprotease, C-terminal"/>
    <property type="match status" value="3"/>
</dbReference>
<evidence type="ECO:0000256" key="4">
    <source>
        <dbReference type="PROSITE-ProRule" id="PRU01240"/>
    </source>
</evidence>
<dbReference type="InterPro" id="IPR023828">
    <property type="entry name" value="Peptidase_S8_Ser-AS"/>
</dbReference>
<dbReference type="PRINTS" id="PR00313">
    <property type="entry name" value="CABNDNGRPT"/>
</dbReference>
<name>A0ABT0BUF2_9SPHN</name>
<comment type="caution">
    <text evidence="6">The sequence shown here is derived from an EMBL/GenBank/DDBJ whole genome shotgun (WGS) entry which is preliminary data.</text>
</comment>
<dbReference type="Proteomes" id="UP001202281">
    <property type="component" value="Unassembled WGS sequence"/>
</dbReference>
<dbReference type="SUPFAM" id="SSF49785">
    <property type="entry name" value="Galactose-binding domain-like"/>
    <property type="match status" value="1"/>
</dbReference>
<reference evidence="6 7" key="1">
    <citation type="submission" date="2022-04" db="EMBL/GenBank/DDBJ databases">
        <title>Identification of a novel bacterium isolated from mangrove sediments.</title>
        <authorList>
            <person name="Pan X."/>
        </authorList>
    </citation>
    <scope>NUCLEOTIDE SEQUENCE [LARGE SCALE GENOMIC DNA]</scope>
    <source>
        <strain evidence="6 7">B2638</strain>
    </source>
</reference>
<dbReference type="PROSITE" id="PS00330">
    <property type="entry name" value="HEMOLYSIN_CALCIUM"/>
    <property type="match status" value="3"/>
</dbReference>
<dbReference type="Gene3D" id="2.60.120.260">
    <property type="entry name" value="Galactose-binding domain-like"/>
    <property type="match status" value="1"/>
</dbReference>
<dbReference type="InterPro" id="IPR000209">
    <property type="entry name" value="Peptidase_S8/S53_dom"/>
</dbReference>
<dbReference type="InterPro" id="IPR018511">
    <property type="entry name" value="Hemolysin-typ_Ca-bd_CS"/>
</dbReference>
<feature type="active site" description="Charge relay system" evidence="4">
    <location>
        <position position="102"/>
    </location>
</feature>
<dbReference type="PROSITE" id="PS00137">
    <property type="entry name" value="SUBTILASE_HIS"/>
    <property type="match status" value="1"/>
</dbReference>
<dbReference type="InterPro" id="IPR022398">
    <property type="entry name" value="Peptidase_S8_His-AS"/>
</dbReference>
<dbReference type="RefSeq" id="WP_243923417.1">
    <property type="nucleotide sequence ID" value="NZ_JALHLG010000040.1"/>
</dbReference>
<feature type="active site" description="Charge relay system" evidence="4">
    <location>
        <position position="268"/>
    </location>
</feature>
<dbReference type="Pfam" id="PF01483">
    <property type="entry name" value="P_proprotein"/>
    <property type="match status" value="1"/>
</dbReference>
<dbReference type="Gene3D" id="3.40.50.200">
    <property type="entry name" value="Peptidase S8/S53 domain"/>
    <property type="match status" value="1"/>
</dbReference>
<dbReference type="EMBL" id="JALHLG010000040">
    <property type="protein sequence ID" value="MCJ2188610.1"/>
    <property type="molecule type" value="Genomic_DNA"/>
</dbReference>
<dbReference type="Pfam" id="PF00353">
    <property type="entry name" value="HemolysinCabind"/>
    <property type="match status" value="4"/>
</dbReference>
<dbReference type="SUPFAM" id="SSF52743">
    <property type="entry name" value="Subtilisin-like"/>
    <property type="match status" value="1"/>
</dbReference>
<evidence type="ECO:0000259" key="5">
    <source>
        <dbReference type="PROSITE" id="PS51829"/>
    </source>
</evidence>
<dbReference type="InterPro" id="IPR015500">
    <property type="entry name" value="Peptidase_S8_subtilisin-rel"/>
</dbReference>
<gene>
    <name evidence="6" type="ORF">MTR66_17540</name>
</gene>
<dbReference type="InterPro" id="IPR001343">
    <property type="entry name" value="Hemolysn_Ca-bd"/>
</dbReference>
<evidence type="ECO:0000256" key="1">
    <source>
        <dbReference type="ARBA" id="ARBA00022670"/>
    </source>
</evidence>
<evidence type="ECO:0000313" key="6">
    <source>
        <dbReference type="EMBL" id="MCJ2188610.1"/>
    </source>
</evidence>
<accession>A0ABT0BUF2</accession>
<dbReference type="SUPFAM" id="SSF51120">
    <property type="entry name" value="beta-Roll"/>
    <property type="match status" value="3"/>
</dbReference>
<keyword evidence="2 4" id="KW-0378">Hydrolase</keyword>
<dbReference type="InterPro" id="IPR002884">
    <property type="entry name" value="P_dom"/>
</dbReference>
<dbReference type="PRINTS" id="PR00723">
    <property type="entry name" value="SUBTILISIN"/>
</dbReference>
<keyword evidence="3 4" id="KW-0720">Serine protease</keyword>
<dbReference type="PANTHER" id="PTHR42884:SF14">
    <property type="entry name" value="NEUROENDOCRINE CONVERTASE 1"/>
    <property type="match status" value="1"/>
</dbReference>
<keyword evidence="1 4" id="KW-0645">Protease</keyword>
<dbReference type="PROSITE" id="PS00138">
    <property type="entry name" value="SUBTILASE_SER"/>
    <property type="match status" value="1"/>
</dbReference>
<dbReference type="InterPro" id="IPR011049">
    <property type="entry name" value="Serralysin-like_metalloprot_C"/>
</dbReference>
<dbReference type="PANTHER" id="PTHR42884">
    <property type="entry name" value="PROPROTEIN CONVERTASE SUBTILISIN/KEXIN-RELATED"/>
    <property type="match status" value="1"/>
</dbReference>